<dbReference type="OrthoDB" id="243075at2759"/>
<sequence length="279" mass="30404">MLQRTSARLLWLGGSGSVPALGGDLRPQTGKYVNVIPEGTQPLGGSATSGVRRATVAHADAHNYYSTALNHDNLMEFAAPEARQLYAPPRGGGTGARRGMKKWSRHLSADLYDELLKLPLRYALHDFVTLQRHASGLLQPPPADGALPPGVFTMHSPPSTEAAGDAYHYMVAGTPGLSAVGYAPPLGPADAHDVIPFFIHRTSSGKLPGKIYSMHAKNLMPNFVLKIYNVEGNLFRMEEELMKIFPTKKMFVRAHGIFIYNVGVDARQVLHHWMLGLGF</sequence>
<dbReference type="Proteomes" id="UP000015354">
    <property type="component" value="Unassembled WGS sequence"/>
</dbReference>
<organism evidence="1 2">
    <name type="scientific">Strigomonas culicis</name>
    <dbReference type="NCBI Taxonomy" id="28005"/>
    <lineage>
        <taxon>Eukaryota</taxon>
        <taxon>Discoba</taxon>
        <taxon>Euglenozoa</taxon>
        <taxon>Kinetoplastea</taxon>
        <taxon>Metakinetoplastina</taxon>
        <taxon>Trypanosomatida</taxon>
        <taxon>Trypanosomatidae</taxon>
        <taxon>Strigomonadinae</taxon>
        <taxon>Strigomonas</taxon>
    </lineage>
</organism>
<gene>
    <name evidence="1" type="ORF">STCU_06219</name>
</gene>
<name>S9UBH4_9TRYP</name>
<keyword evidence="2" id="KW-1185">Reference proteome</keyword>
<reference evidence="1 2" key="1">
    <citation type="journal article" date="2013" name="PLoS ONE">
        <title>Predicting the Proteins of Angomonas deanei, Strigomonas culicis and Their Respective Endosymbionts Reveals New Aspects of the Trypanosomatidae Family.</title>
        <authorList>
            <person name="Motta M.C."/>
            <person name="Martins A.C."/>
            <person name="de Souza S.S."/>
            <person name="Catta-Preta C.M."/>
            <person name="Silva R."/>
            <person name="Klein C.C."/>
            <person name="de Almeida L.G."/>
            <person name="de Lima Cunha O."/>
            <person name="Ciapina L.P."/>
            <person name="Brocchi M."/>
            <person name="Colabardini A.C."/>
            <person name="de Araujo Lima B."/>
            <person name="Machado C.R."/>
            <person name="de Almeida Soares C.M."/>
            <person name="Probst C.M."/>
            <person name="de Menezes C.B."/>
            <person name="Thompson C.E."/>
            <person name="Bartholomeu D.C."/>
            <person name="Gradia D.F."/>
            <person name="Pavoni D.P."/>
            <person name="Grisard E.C."/>
            <person name="Fantinatti-Garboggini F."/>
            <person name="Marchini F.K."/>
            <person name="Rodrigues-Luiz G.F."/>
            <person name="Wagner G."/>
            <person name="Goldman G.H."/>
            <person name="Fietto J.L."/>
            <person name="Elias M.C."/>
            <person name="Goldman M.H."/>
            <person name="Sagot M.F."/>
            <person name="Pereira M."/>
            <person name="Stoco P.H."/>
            <person name="de Mendonca-Neto R.P."/>
            <person name="Teixeira S.M."/>
            <person name="Maciel T.E."/>
            <person name="de Oliveira Mendes T.A."/>
            <person name="Urmenyi T.P."/>
            <person name="de Souza W."/>
            <person name="Schenkman S."/>
            <person name="de Vasconcelos A.T."/>
        </authorList>
    </citation>
    <scope>NUCLEOTIDE SEQUENCE [LARGE SCALE GENOMIC DNA]</scope>
</reference>
<accession>S9UBH4</accession>
<protein>
    <submittedName>
        <fullName evidence="1">Uncharacterized protein</fullName>
    </submittedName>
</protein>
<comment type="caution">
    <text evidence="1">The sequence shown here is derived from an EMBL/GenBank/DDBJ whole genome shotgun (WGS) entry which is preliminary data.</text>
</comment>
<evidence type="ECO:0000313" key="1">
    <source>
        <dbReference type="EMBL" id="EPY26303.1"/>
    </source>
</evidence>
<dbReference type="EMBL" id="ATMH01006219">
    <property type="protein sequence ID" value="EPY26303.1"/>
    <property type="molecule type" value="Genomic_DNA"/>
</dbReference>
<proteinExistence type="predicted"/>
<evidence type="ECO:0000313" key="2">
    <source>
        <dbReference type="Proteomes" id="UP000015354"/>
    </source>
</evidence>
<dbReference type="AlphaFoldDB" id="S9UBH4"/>